<sequence length="147" mass="16064">MPLAEARERAEKVYYLRAVAGLPWRQIAAETGYSSVGGAQRAYQRHLERNELPNGKATLAEILERKRFRQGVTTKGISTALQNGDLSALASLLRASVADDTELAKLFGLNAPERHQVQAVVATTTTDLLDQLEAKFSNVIDGEVAEQ</sequence>
<organism evidence="1 2">
    <name type="scientific">Gordonia polyisoprenivorans (strain DSM 44266 / VH2)</name>
    <dbReference type="NCBI Taxonomy" id="1112204"/>
    <lineage>
        <taxon>Bacteria</taxon>
        <taxon>Bacillati</taxon>
        <taxon>Actinomycetota</taxon>
        <taxon>Actinomycetes</taxon>
        <taxon>Mycobacteriales</taxon>
        <taxon>Gordoniaceae</taxon>
        <taxon>Gordonia</taxon>
    </lineage>
</organism>
<gene>
    <name evidence="1" type="ordered locus">GPOL_c31940</name>
</gene>
<dbReference type="Proteomes" id="UP000009154">
    <property type="component" value="Chromosome"/>
</dbReference>
<dbReference type="KEGG" id="gpo:GPOL_c31940"/>
<evidence type="ECO:0000313" key="2">
    <source>
        <dbReference type="Proteomes" id="UP000009154"/>
    </source>
</evidence>
<dbReference type="HOGENOM" id="CLU_1765448_0_0_11"/>
<evidence type="ECO:0000313" key="1">
    <source>
        <dbReference type="EMBL" id="AFA74209.1"/>
    </source>
</evidence>
<dbReference type="eggNOG" id="ENOG503237C">
    <property type="taxonomic scope" value="Bacteria"/>
</dbReference>
<dbReference type="EMBL" id="CP003119">
    <property type="protein sequence ID" value="AFA74209.1"/>
    <property type="molecule type" value="Genomic_DNA"/>
</dbReference>
<proteinExistence type="predicted"/>
<reference evidence="1 2" key="1">
    <citation type="journal article" date="2012" name="Appl. Environ. Microbiol.">
        <title>Involvement of two latex-clearing proteins during rubber degradation and insights into the subsequent degradation pathway revealed by the genome sequence of Gordonia polyisoprenivorans strain VH2.</title>
        <authorList>
            <person name="Hiessl S."/>
            <person name="Schuldes J."/>
            <person name="Thurmer A."/>
            <person name="Halbsguth T."/>
            <person name="Broker D."/>
            <person name="Angelov A."/>
            <person name="Liebl W."/>
            <person name="Daniel R."/>
            <person name="Steinbuchel A."/>
        </authorList>
    </citation>
    <scope>NUCLEOTIDE SEQUENCE [LARGE SCALE GENOMIC DNA]</scope>
    <source>
        <strain evidence="2">DSM 44266 / VH2</strain>
    </source>
</reference>
<name>H6MX91_GORPV</name>
<keyword evidence="2" id="KW-1185">Reference proteome</keyword>
<protein>
    <submittedName>
        <fullName evidence="1">Uncharacterized protein</fullName>
    </submittedName>
</protein>
<dbReference type="AlphaFoldDB" id="H6MX91"/>
<accession>H6MX91</accession>
<dbReference type="STRING" id="1112204.GPOL_c31940"/>